<dbReference type="OrthoDB" id="4509973at2759"/>
<sequence length="116" mass="13806">MADNSSPDYKSLFLQAEEKRRQQEERRQLAEDEGRLEKGGREQAESQRNQIEERTRRTTFLEFPRHCHNLLSRPLKVATLSRSTTRTIPLPKGKHCLTRLRPWTDCVRQQQAIYDR</sequence>
<dbReference type="OMA" id="CTYLEPE"/>
<dbReference type="Proteomes" id="UP000054771">
    <property type="component" value="Unassembled WGS sequence"/>
</dbReference>
<dbReference type="STRING" id="454130.A0A0U5GGD0"/>
<name>A0A0U5GGD0_ASPCI</name>
<evidence type="ECO:0000256" key="1">
    <source>
        <dbReference type="SAM" id="MobiDB-lite"/>
    </source>
</evidence>
<reference evidence="3" key="1">
    <citation type="journal article" date="2016" name="Genome Announc.">
        <title>Draft genome sequences of fungus Aspergillus calidoustus.</title>
        <authorList>
            <person name="Horn F."/>
            <person name="Linde J."/>
            <person name="Mattern D.J."/>
            <person name="Walther G."/>
            <person name="Guthke R."/>
            <person name="Scherlach K."/>
            <person name="Martin K."/>
            <person name="Brakhage A.A."/>
            <person name="Petzke L."/>
            <person name="Valiante V."/>
        </authorList>
    </citation>
    <scope>NUCLEOTIDE SEQUENCE [LARGE SCALE GENOMIC DNA]</scope>
    <source>
        <strain evidence="3">SF006504</strain>
    </source>
</reference>
<dbReference type="AlphaFoldDB" id="A0A0U5GGD0"/>
<protein>
    <submittedName>
        <fullName evidence="2">Uncharacterized protein</fullName>
    </submittedName>
</protein>
<evidence type="ECO:0000313" key="3">
    <source>
        <dbReference type="Proteomes" id="UP000054771"/>
    </source>
</evidence>
<proteinExistence type="predicted"/>
<feature type="region of interest" description="Disordered" evidence="1">
    <location>
        <begin position="1"/>
        <end position="55"/>
    </location>
</feature>
<feature type="compositionally biased region" description="Basic and acidic residues" evidence="1">
    <location>
        <begin position="16"/>
        <end position="55"/>
    </location>
</feature>
<evidence type="ECO:0000313" key="2">
    <source>
        <dbReference type="EMBL" id="CEL11489.1"/>
    </source>
</evidence>
<dbReference type="EMBL" id="CDMC01000027">
    <property type="protein sequence ID" value="CEL11489.1"/>
    <property type="molecule type" value="Genomic_DNA"/>
</dbReference>
<accession>A0A0U5GGD0</accession>
<organism evidence="2 3">
    <name type="scientific">Aspergillus calidoustus</name>
    <dbReference type="NCBI Taxonomy" id="454130"/>
    <lineage>
        <taxon>Eukaryota</taxon>
        <taxon>Fungi</taxon>
        <taxon>Dikarya</taxon>
        <taxon>Ascomycota</taxon>
        <taxon>Pezizomycotina</taxon>
        <taxon>Eurotiomycetes</taxon>
        <taxon>Eurotiomycetidae</taxon>
        <taxon>Eurotiales</taxon>
        <taxon>Aspergillaceae</taxon>
        <taxon>Aspergillus</taxon>
        <taxon>Aspergillus subgen. Nidulantes</taxon>
    </lineage>
</organism>
<keyword evidence="3" id="KW-1185">Reference proteome</keyword>
<gene>
    <name evidence="2" type="ORF">ASPCAL14591</name>
</gene>